<feature type="region of interest" description="Disordered" evidence="1">
    <location>
        <begin position="1"/>
        <end position="98"/>
    </location>
</feature>
<evidence type="ECO:0000313" key="2">
    <source>
        <dbReference type="EMBL" id="CCX04870.1"/>
    </source>
</evidence>
<keyword evidence="3" id="KW-1185">Reference proteome</keyword>
<protein>
    <submittedName>
        <fullName evidence="2">Uncharacterized protein</fullName>
    </submittedName>
</protein>
<gene>
    <name evidence="2" type="ORF">PCON_03852</name>
</gene>
<feature type="compositionally biased region" description="Low complexity" evidence="1">
    <location>
        <begin position="12"/>
        <end position="22"/>
    </location>
</feature>
<evidence type="ECO:0000313" key="3">
    <source>
        <dbReference type="Proteomes" id="UP000018144"/>
    </source>
</evidence>
<dbReference type="EMBL" id="HF935218">
    <property type="protein sequence ID" value="CCX04870.1"/>
    <property type="molecule type" value="Genomic_DNA"/>
</dbReference>
<feature type="compositionally biased region" description="Basic and acidic residues" evidence="1">
    <location>
        <begin position="23"/>
        <end position="33"/>
    </location>
</feature>
<name>U4L487_PYROM</name>
<evidence type="ECO:0000256" key="1">
    <source>
        <dbReference type="SAM" id="MobiDB-lite"/>
    </source>
</evidence>
<feature type="compositionally biased region" description="Basic and acidic residues" evidence="1">
    <location>
        <begin position="57"/>
        <end position="87"/>
    </location>
</feature>
<accession>U4L487</accession>
<organism evidence="2 3">
    <name type="scientific">Pyronema omphalodes (strain CBS 100304)</name>
    <name type="common">Pyronema confluens</name>
    <dbReference type="NCBI Taxonomy" id="1076935"/>
    <lineage>
        <taxon>Eukaryota</taxon>
        <taxon>Fungi</taxon>
        <taxon>Dikarya</taxon>
        <taxon>Ascomycota</taxon>
        <taxon>Pezizomycotina</taxon>
        <taxon>Pezizomycetes</taxon>
        <taxon>Pezizales</taxon>
        <taxon>Pyronemataceae</taxon>
        <taxon>Pyronema</taxon>
    </lineage>
</organism>
<reference evidence="2 3" key="1">
    <citation type="journal article" date="2013" name="PLoS Genet.">
        <title>The genome and development-dependent transcriptomes of Pyronema confluens: a window into fungal evolution.</title>
        <authorList>
            <person name="Traeger S."/>
            <person name="Altegoer F."/>
            <person name="Freitag M."/>
            <person name="Gabaldon T."/>
            <person name="Kempken F."/>
            <person name="Kumar A."/>
            <person name="Marcet-Houben M."/>
            <person name="Poggeler S."/>
            <person name="Stajich J.E."/>
            <person name="Nowrousian M."/>
        </authorList>
    </citation>
    <scope>NUCLEOTIDE SEQUENCE [LARGE SCALE GENOMIC DNA]</scope>
    <source>
        <strain evidence="3">CBS 100304</strain>
        <tissue evidence="2">Vegetative mycelium</tissue>
    </source>
</reference>
<dbReference type="Proteomes" id="UP000018144">
    <property type="component" value="Unassembled WGS sequence"/>
</dbReference>
<feature type="compositionally biased region" description="Polar residues" evidence="1">
    <location>
        <begin position="1"/>
        <end position="11"/>
    </location>
</feature>
<proteinExistence type="predicted"/>
<sequence>MNNDIFSSTWYSNGPPGSGSSEPSRHLSDELKNIESSVSVTRAPVNERTNLVGPEINSDKGKETNSRPEHTISYDEPGSHSLDDDGHGIGGSDIYRGY</sequence>
<dbReference type="AlphaFoldDB" id="U4L487"/>